<evidence type="ECO:0000256" key="1">
    <source>
        <dbReference type="SAM" id="Phobius"/>
    </source>
</evidence>
<proteinExistence type="predicted"/>
<dbReference type="EMBL" id="QXDF01000001">
    <property type="protein sequence ID" value="RIA55251.1"/>
    <property type="molecule type" value="Genomic_DNA"/>
</dbReference>
<dbReference type="Proteomes" id="UP000266273">
    <property type="component" value="Unassembled WGS sequence"/>
</dbReference>
<sequence>MAEFHAWAATGTIQNLKSWMEAFGNSSEQPIAPKGRVVVAERVVEHLEFTLQQPDGPDMEVSLSNAGIPLDNGQKVTVVWAAPEDKPQEKTYCIALVNQTTGAVARLSHNLPRLRGEPGLKNALGFGLLSTVPALFAALAWQVAPLGSLPLERGTMFMFTAIGAVLLFGLGALISRWMMDMRAQDDDRKIWSAASEALEAAGAGRHDLAGTP</sequence>
<gene>
    <name evidence="2" type="ORF">BXY53_0311</name>
</gene>
<protein>
    <submittedName>
        <fullName evidence="2">Uncharacterized protein</fullName>
    </submittedName>
</protein>
<dbReference type="RefSeq" id="WP_119060184.1">
    <property type="nucleotide sequence ID" value="NZ_QXDF01000001.1"/>
</dbReference>
<name>A0A397QAK1_9HYPH</name>
<feature type="transmembrane region" description="Helical" evidence="1">
    <location>
        <begin position="156"/>
        <end position="179"/>
    </location>
</feature>
<keyword evidence="1" id="KW-1133">Transmembrane helix</keyword>
<organism evidence="2 3">
    <name type="scientific">Dichotomicrobium thermohalophilum</name>
    <dbReference type="NCBI Taxonomy" id="933063"/>
    <lineage>
        <taxon>Bacteria</taxon>
        <taxon>Pseudomonadati</taxon>
        <taxon>Pseudomonadota</taxon>
        <taxon>Alphaproteobacteria</taxon>
        <taxon>Hyphomicrobiales</taxon>
        <taxon>Hyphomicrobiaceae</taxon>
        <taxon>Dichotomicrobium</taxon>
    </lineage>
</organism>
<reference evidence="2 3" key="1">
    <citation type="submission" date="2018-08" db="EMBL/GenBank/DDBJ databases">
        <title>Genomic Encyclopedia of Archaeal and Bacterial Type Strains, Phase II (KMG-II): from individual species to whole genera.</title>
        <authorList>
            <person name="Goeker M."/>
        </authorList>
    </citation>
    <scope>NUCLEOTIDE SEQUENCE [LARGE SCALE GENOMIC DNA]</scope>
    <source>
        <strain evidence="2 3">DSM 5002</strain>
    </source>
</reference>
<evidence type="ECO:0000313" key="3">
    <source>
        <dbReference type="Proteomes" id="UP000266273"/>
    </source>
</evidence>
<dbReference type="AlphaFoldDB" id="A0A397QAK1"/>
<keyword evidence="1" id="KW-0812">Transmembrane</keyword>
<feature type="transmembrane region" description="Helical" evidence="1">
    <location>
        <begin position="123"/>
        <end position="144"/>
    </location>
</feature>
<comment type="caution">
    <text evidence="2">The sequence shown here is derived from an EMBL/GenBank/DDBJ whole genome shotgun (WGS) entry which is preliminary data.</text>
</comment>
<evidence type="ECO:0000313" key="2">
    <source>
        <dbReference type="EMBL" id="RIA55251.1"/>
    </source>
</evidence>
<keyword evidence="1" id="KW-0472">Membrane</keyword>
<keyword evidence="3" id="KW-1185">Reference proteome</keyword>
<accession>A0A397QAK1</accession>